<sequence>MYDGNEGGLFGDIYQLIGEVCIEYGYADIGIFVVLVVVIEGTFSGLRCNGFVGNNVLDVSYDVNDQGCCCINGLLEDYFCQLLC</sequence>
<reference evidence="1 2" key="1">
    <citation type="submission" date="2019-03" db="EMBL/GenBank/DDBJ databases">
        <title>Single cell metagenomics reveals metabolic interactions within the superorganism composed of flagellate Streblomastix strix and complex community of Bacteroidetes bacteria on its surface.</title>
        <authorList>
            <person name="Treitli S.C."/>
            <person name="Kolisko M."/>
            <person name="Husnik F."/>
            <person name="Keeling P."/>
            <person name="Hampl V."/>
        </authorList>
    </citation>
    <scope>NUCLEOTIDE SEQUENCE [LARGE SCALE GENOMIC DNA]</scope>
    <source>
        <strain evidence="1">ST1C</strain>
    </source>
</reference>
<proteinExistence type="predicted"/>
<evidence type="ECO:0000313" key="2">
    <source>
        <dbReference type="Proteomes" id="UP000324800"/>
    </source>
</evidence>
<dbReference type="AlphaFoldDB" id="A0A5J4S800"/>
<evidence type="ECO:0000313" key="1">
    <source>
        <dbReference type="EMBL" id="KAA6341470.1"/>
    </source>
</evidence>
<accession>A0A5J4S800</accession>
<gene>
    <name evidence="1" type="ORF">EZS28_052459</name>
</gene>
<dbReference type="EMBL" id="SNRW01040781">
    <property type="protein sequence ID" value="KAA6341470.1"/>
    <property type="molecule type" value="Genomic_DNA"/>
</dbReference>
<organism evidence="1 2">
    <name type="scientific">Streblomastix strix</name>
    <dbReference type="NCBI Taxonomy" id="222440"/>
    <lineage>
        <taxon>Eukaryota</taxon>
        <taxon>Metamonada</taxon>
        <taxon>Preaxostyla</taxon>
        <taxon>Oxymonadida</taxon>
        <taxon>Streblomastigidae</taxon>
        <taxon>Streblomastix</taxon>
    </lineage>
</organism>
<protein>
    <submittedName>
        <fullName evidence="1">Uncharacterized protein</fullName>
    </submittedName>
</protein>
<name>A0A5J4S800_9EUKA</name>
<dbReference type="Proteomes" id="UP000324800">
    <property type="component" value="Unassembled WGS sequence"/>
</dbReference>
<comment type="caution">
    <text evidence="1">The sequence shown here is derived from an EMBL/GenBank/DDBJ whole genome shotgun (WGS) entry which is preliminary data.</text>
</comment>